<dbReference type="SUPFAM" id="SSF88659">
    <property type="entry name" value="Sigma3 and sigma4 domains of RNA polymerase sigma factors"/>
    <property type="match status" value="1"/>
</dbReference>
<evidence type="ECO:0000259" key="6">
    <source>
        <dbReference type="Pfam" id="PF04542"/>
    </source>
</evidence>
<comment type="similarity">
    <text evidence="1">Belongs to the sigma-70 factor family. ECF subfamily.</text>
</comment>
<dbReference type="PANTHER" id="PTHR43133">
    <property type="entry name" value="RNA POLYMERASE ECF-TYPE SIGMA FACTO"/>
    <property type="match status" value="1"/>
</dbReference>
<dbReference type="Gene3D" id="1.10.1740.10">
    <property type="match status" value="1"/>
</dbReference>
<evidence type="ECO:0000256" key="5">
    <source>
        <dbReference type="ARBA" id="ARBA00023163"/>
    </source>
</evidence>
<dbReference type="Pfam" id="PF04542">
    <property type="entry name" value="Sigma70_r2"/>
    <property type="match status" value="1"/>
</dbReference>
<feature type="domain" description="RNA polymerase sigma-70 region 2" evidence="6">
    <location>
        <begin position="33"/>
        <end position="97"/>
    </location>
</feature>
<dbReference type="GO" id="GO:0006352">
    <property type="term" value="P:DNA-templated transcription initiation"/>
    <property type="evidence" value="ECO:0007669"/>
    <property type="project" value="InterPro"/>
</dbReference>
<dbReference type="EMBL" id="BAYX01000007">
    <property type="protein sequence ID" value="GAJ94076.1"/>
    <property type="molecule type" value="Genomic_DNA"/>
</dbReference>
<evidence type="ECO:0000256" key="4">
    <source>
        <dbReference type="ARBA" id="ARBA00023125"/>
    </source>
</evidence>
<dbReference type="NCBIfam" id="TIGR02937">
    <property type="entry name" value="sigma70-ECF"/>
    <property type="match status" value="1"/>
</dbReference>
<dbReference type="RefSeq" id="WP_042473354.1">
    <property type="nucleotide sequence ID" value="NZ_BAYX01000007.1"/>
</dbReference>
<keyword evidence="5" id="KW-0804">Transcription</keyword>
<evidence type="ECO:0000313" key="9">
    <source>
        <dbReference type="Proteomes" id="UP000026941"/>
    </source>
</evidence>
<dbReference type="Gene3D" id="1.10.10.10">
    <property type="entry name" value="Winged helix-like DNA-binding domain superfamily/Winged helix DNA-binding domain"/>
    <property type="match status" value="1"/>
</dbReference>
<reference evidence="8 9" key="1">
    <citation type="submission" date="2014-05" db="EMBL/GenBank/DDBJ databases">
        <title>Whole genome shotgun sequence of Rhizobium rhizogenes NBRC 13257.</title>
        <authorList>
            <person name="Katano-Makiyama Y."/>
            <person name="Hosoyama A."/>
            <person name="Hashimoto M."/>
            <person name="Hosoyama Y."/>
            <person name="Noguchi M."/>
            <person name="Tsuchikane K."/>
            <person name="Kimura A."/>
            <person name="Ohji S."/>
            <person name="Ichikawa N."/>
            <person name="Yamazoe A."/>
            <person name="Fujita N."/>
        </authorList>
    </citation>
    <scope>NUCLEOTIDE SEQUENCE [LARGE SCALE GENOMIC DNA]</scope>
    <source>
        <strain evidence="8 9">NBRC 13257</strain>
    </source>
</reference>
<keyword evidence="2" id="KW-0805">Transcription regulation</keyword>
<sequence>MESREQIWANAMKAERRGDAAAYEWLLGDVAKSLRILVRGRLSRLGMSAHETEDIVQEILIGLHTMRHRWDADRAFLPWFYAIARYKLSDAMRRRRREARYRSDLTLEEWSNVVEAPCEDADRALVDLDHHLSGLSLGQRTVVQALTIEGASVRETAEKLQTSEGAVRVTLHRALQRLASVAGVAPPKPSKGKI</sequence>
<dbReference type="InterPro" id="IPR039425">
    <property type="entry name" value="RNA_pol_sigma-70-like"/>
</dbReference>
<dbReference type="GO" id="GO:0003677">
    <property type="term" value="F:DNA binding"/>
    <property type="evidence" value="ECO:0007669"/>
    <property type="project" value="UniProtKB-KW"/>
</dbReference>
<proteinExistence type="inferred from homology"/>
<comment type="caution">
    <text evidence="8">The sequence shown here is derived from an EMBL/GenBank/DDBJ whole genome shotgun (WGS) entry which is preliminary data.</text>
</comment>
<evidence type="ECO:0000256" key="1">
    <source>
        <dbReference type="ARBA" id="ARBA00010641"/>
    </source>
</evidence>
<dbReference type="InterPro" id="IPR036388">
    <property type="entry name" value="WH-like_DNA-bd_sf"/>
</dbReference>
<name>A0AA87U4W5_RHIRH</name>
<dbReference type="SUPFAM" id="SSF88946">
    <property type="entry name" value="Sigma2 domain of RNA polymerase sigma factors"/>
    <property type="match status" value="1"/>
</dbReference>
<organism evidence="8 9">
    <name type="scientific">Rhizobium rhizogenes NBRC 13257</name>
    <dbReference type="NCBI Taxonomy" id="1220581"/>
    <lineage>
        <taxon>Bacteria</taxon>
        <taxon>Pseudomonadati</taxon>
        <taxon>Pseudomonadota</taxon>
        <taxon>Alphaproteobacteria</taxon>
        <taxon>Hyphomicrobiales</taxon>
        <taxon>Rhizobiaceae</taxon>
        <taxon>Rhizobium/Agrobacterium group</taxon>
        <taxon>Rhizobium</taxon>
    </lineage>
</organism>
<keyword evidence="4" id="KW-0238">DNA-binding</keyword>
<dbReference type="InterPro" id="IPR014284">
    <property type="entry name" value="RNA_pol_sigma-70_dom"/>
</dbReference>
<protein>
    <submittedName>
        <fullName evidence="8">RNA polymerase ECF-type sigma factor</fullName>
    </submittedName>
</protein>
<dbReference type="Proteomes" id="UP000026941">
    <property type="component" value="Unassembled WGS sequence"/>
</dbReference>
<dbReference type="Pfam" id="PF08281">
    <property type="entry name" value="Sigma70_r4_2"/>
    <property type="match status" value="1"/>
</dbReference>
<dbReference type="AlphaFoldDB" id="A0AA87U4W5"/>
<dbReference type="GO" id="GO:0016987">
    <property type="term" value="F:sigma factor activity"/>
    <property type="evidence" value="ECO:0007669"/>
    <property type="project" value="UniProtKB-KW"/>
</dbReference>
<evidence type="ECO:0000256" key="3">
    <source>
        <dbReference type="ARBA" id="ARBA00023082"/>
    </source>
</evidence>
<keyword evidence="3" id="KW-0731">Sigma factor</keyword>
<dbReference type="InterPro" id="IPR007627">
    <property type="entry name" value="RNA_pol_sigma70_r2"/>
</dbReference>
<evidence type="ECO:0000256" key="2">
    <source>
        <dbReference type="ARBA" id="ARBA00023015"/>
    </source>
</evidence>
<feature type="domain" description="RNA polymerase sigma factor 70 region 4 type 2" evidence="7">
    <location>
        <begin position="128"/>
        <end position="178"/>
    </location>
</feature>
<dbReference type="PANTHER" id="PTHR43133:SF58">
    <property type="entry name" value="ECF RNA POLYMERASE SIGMA FACTOR SIGD"/>
    <property type="match status" value="1"/>
</dbReference>
<accession>A0AA87U4W5</accession>
<gene>
    <name evidence="8" type="ORF">RRH01S_07_02780</name>
</gene>
<dbReference type="InterPro" id="IPR013324">
    <property type="entry name" value="RNA_pol_sigma_r3/r4-like"/>
</dbReference>
<evidence type="ECO:0000259" key="7">
    <source>
        <dbReference type="Pfam" id="PF08281"/>
    </source>
</evidence>
<dbReference type="InterPro" id="IPR013325">
    <property type="entry name" value="RNA_pol_sigma_r2"/>
</dbReference>
<evidence type="ECO:0000313" key="8">
    <source>
        <dbReference type="EMBL" id="GAJ94076.1"/>
    </source>
</evidence>
<dbReference type="InterPro" id="IPR013249">
    <property type="entry name" value="RNA_pol_sigma70_r4_t2"/>
</dbReference>